<dbReference type="EMBL" id="KN714672">
    <property type="protein sequence ID" value="KUI54135.1"/>
    <property type="molecule type" value="Genomic_DNA"/>
</dbReference>
<keyword evidence="1" id="KW-0732">Signal</keyword>
<keyword evidence="3" id="KW-1185">Reference proteome</keyword>
<organism evidence="2 3">
    <name type="scientific">Cytospora mali</name>
    <name type="common">Apple Valsa canker fungus</name>
    <name type="synonym">Valsa mali</name>
    <dbReference type="NCBI Taxonomy" id="578113"/>
    <lineage>
        <taxon>Eukaryota</taxon>
        <taxon>Fungi</taxon>
        <taxon>Dikarya</taxon>
        <taxon>Ascomycota</taxon>
        <taxon>Pezizomycotina</taxon>
        <taxon>Sordariomycetes</taxon>
        <taxon>Sordariomycetidae</taxon>
        <taxon>Diaporthales</taxon>
        <taxon>Cytosporaceae</taxon>
        <taxon>Cytospora</taxon>
    </lineage>
</organism>
<evidence type="ECO:0000313" key="2">
    <source>
        <dbReference type="EMBL" id="KUI54135.1"/>
    </source>
</evidence>
<dbReference type="OrthoDB" id="4519595at2759"/>
<feature type="chain" id="PRO_5008265761" evidence="1">
    <location>
        <begin position="20"/>
        <end position="67"/>
    </location>
</feature>
<evidence type="ECO:0000256" key="1">
    <source>
        <dbReference type="SAM" id="SignalP"/>
    </source>
</evidence>
<protein>
    <submittedName>
        <fullName evidence="2">Uncharacterized protein</fullName>
    </submittedName>
</protein>
<evidence type="ECO:0000313" key="3">
    <source>
        <dbReference type="Proteomes" id="UP000078576"/>
    </source>
</evidence>
<feature type="signal peptide" evidence="1">
    <location>
        <begin position="1"/>
        <end position="19"/>
    </location>
</feature>
<dbReference type="Proteomes" id="UP000078576">
    <property type="component" value="Unassembled WGS sequence"/>
</dbReference>
<gene>
    <name evidence="2" type="ORF">VP1G_01620</name>
</gene>
<name>A0A194UR33_CYTMA</name>
<accession>A0A194UR33</accession>
<sequence>MNFFLISLASLGMINQVMALPRAGATSIAPVGEALKRSENSVDGTQIAEGWKRNEEAVDGTQIAEGW</sequence>
<dbReference type="AlphaFoldDB" id="A0A194UR33"/>
<proteinExistence type="predicted"/>
<reference evidence="3" key="1">
    <citation type="submission" date="2014-12" db="EMBL/GenBank/DDBJ databases">
        <title>Genome Sequence of Valsa Canker Pathogens Uncovers a Specific Adaption of Colonization on Woody Bark.</title>
        <authorList>
            <person name="Yin Z."/>
            <person name="Liu H."/>
            <person name="Gao X."/>
            <person name="Li Z."/>
            <person name="Song N."/>
            <person name="Ke X."/>
            <person name="Dai Q."/>
            <person name="Wu Y."/>
            <person name="Sun Y."/>
            <person name="Xu J.-R."/>
            <person name="Kang Z.K."/>
            <person name="Wang L."/>
            <person name="Huang L."/>
        </authorList>
    </citation>
    <scope>NUCLEOTIDE SEQUENCE [LARGE SCALE GENOMIC DNA]</scope>
    <source>
        <strain evidence="3">SXYL134</strain>
    </source>
</reference>